<organism evidence="2 3">
    <name type="scientific">Legionella feeleii</name>
    <dbReference type="NCBI Taxonomy" id="453"/>
    <lineage>
        <taxon>Bacteria</taxon>
        <taxon>Pseudomonadati</taxon>
        <taxon>Pseudomonadota</taxon>
        <taxon>Gammaproteobacteria</taxon>
        <taxon>Legionellales</taxon>
        <taxon>Legionellaceae</taxon>
        <taxon>Legionella</taxon>
    </lineage>
</organism>
<dbReference type="Proteomes" id="UP000251942">
    <property type="component" value="Unassembled WGS sequence"/>
</dbReference>
<gene>
    <name evidence="2" type="ORF">NCTC12022_02848</name>
</gene>
<reference evidence="2 3" key="1">
    <citation type="submission" date="2018-06" db="EMBL/GenBank/DDBJ databases">
        <authorList>
            <consortium name="Pathogen Informatics"/>
            <person name="Doyle S."/>
        </authorList>
    </citation>
    <scope>NUCLEOTIDE SEQUENCE [LARGE SCALE GENOMIC DNA]</scope>
    <source>
        <strain evidence="2 3">NCTC12022</strain>
    </source>
</reference>
<dbReference type="EMBL" id="UASS01000035">
    <property type="protein sequence ID" value="SPX62091.1"/>
    <property type="molecule type" value="Genomic_DNA"/>
</dbReference>
<proteinExistence type="predicted"/>
<evidence type="ECO:0000313" key="3">
    <source>
        <dbReference type="Proteomes" id="UP000251942"/>
    </source>
</evidence>
<protein>
    <submittedName>
        <fullName evidence="2">Transposase and inactivated derivatives</fullName>
    </submittedName>
</protein>
<dbReference type="AlphaFoldDB" id="A0A2X1QWW1"/>
<sequence>MTVTYTRNKPVRRPLPEHLPREVIEHDIPEEDKLCVCGCMKQRIGEEVTEQLEYIPPDFQSLLMFAPNMPVIAAMRQFSIAPMPSLFLPKSMATPSLVAHAIVSKYEDHLPLYRQEQIWARLGVEMPRNTVCGWIMAAFEVCLPMRAALLDYLIASNYLQADETTMQVMDEPNRKNTTPVICGSIVTTLSIKSHSF</sequence>
<dbReference type="InterPro" id="IPR004291">
    <property type="entry name" value="Transposase_IS66_central"/>
</dbReference>
<dbReference type="PANTHER" id="PTHR33678">
    <property type="entry name" value="BLL1576 PROTEIN"/>
    <property type="match status" value="1"/>
</dbReference>
<accession>A0A2X1QWW1</accession>
<dbReference type="PANTHER" id="PTHR33678:SF1">
    <property type="entry name" value="BLL1576 PROTEIN"/>
    <property type="match status" value="1"/>
</dbReference>
<evidence type="ECO:0000259" key="1">
    <source>
        <dbReference type="Pfam" id="PF03050"/>
    </source>
</evidence>
<dbReference type="InterPro" id="IPR052344">
    <property type="entry name" value="Transposase-related"/>
</dbReference>
<dbReference type="Pfam" id="PF03050">
    <property type="entry name" value="DDE_Tnp_IS66"/>
    <property type="match status" value="1"/>
</dbReference>
<name>A0A2X1QWW1_9GAMM</name>
<feature type="domain" description="Transposase IS66 central" evidence="1">
    <location>
        <begin position="90"/>
        <end position="178"/>
    </location>
</feature>
<evidence type="ECO:0000313" key="2">
    <source>
        <dbReference type="EMBL" id="SPX62091.1"/>
    </source>
</evidence>